<feature type="domain" description="RNA polymerase sigma-70 region 2" evidence="7">
    <location>
        <begin position="34"/>
        <end position="101"/>
    </location>
</feature>
<evidence type="ECO:0000256" key="5">
    <source>
        <dbReference type="ARBA" id="ARBA00023163"/>
    </source>
</evidence>
<organism evidence="9 10">
    <name type="scientific">Microvirga flocculans</name>
    <dbReference type="NCBI Taxonomy" id="217168"/>
    <lineage>
        <taxon>Bacteria</taxon>
        <taxon>Pseudomonadati</taxon>
        <taxon>Pseudomonadota</taxon>
        <taxon>Alphaproteobacteria</taxon>
        <taxon>Hyphomicrobiales</taxon>
        <taxon>Methylobacteriaceae</taxon>
        <taxon>Microvirga</taxon>
    </lineage>
</organism>
<dbReference type="Pfam" id="PF04545">
    <property type="entry name" value="Sigma70_r4"/>
    <property type="match status" value="1"/>
</dbReference>
<evidence type="ECO:0000259" key="8">
    <source>
        <dbReference type="Pfam" id="PF04545"/>
    </source>
</evidence>
<evidence type="ECO:0000256" key="6">
    <source>
        <dbReference type="SAM" id="MobiDB-lite"/>
    </source>
</evidence>
<keyword evidence="4" id="KW-0238">DNA-binding</keyword>
<dbReference type="InterPro" id="IPR007630">
    <property type="entry name" value="RNA_pol_sigma70_r4"/>
</dbReference>
<sequence length="191" mass="21101">MTAGSASAGKAAPDFDGLLRAIGHERDRKAFAALFLHFAPRIKAYLMRAGTAANMAEELAQETMLTVWQKAASFDPDKAGASVWIFTIARNLRIDQIRREKSAAKYEPDPSDEPDLPPPSDAIVLASERENRVRKALKSLSEEQAKIVQMSFFSEKPHAEIARDLGIPLGTVKSRIRLAMDRLRNLLGDLT</sequence>
<reference evidence="9 10" key="1">
    <citation type="submission" date="2020-08" db="EMBL/GenBank/DDBJ databases">
        <title>Genomic Encyclopedia of Type Strains, Phase IV (KMG-IV): sequencing the most valuable type-strain genomes for metagenomic binning, comparative biology and taxonomic classification.</title>
        <authorList>
            <person name="Goeker M."/>
        </authorList>
    </citation>
    <scope>NUCLEOTIDE SEQUENCE [LARGE SCALE GENOMIC DNA]</scope>
    <source>
        <strain evidence="9 10">DSM 15743</strain>
    </source>
</reference>
<dbReference type="RefSeq" id="WP_051435184.1">
    <property type="nucleotide sequence ID" value="NZ_JACIDC010000006.1"/>
</dbReference>
<dbReference type="Pfam" id="PF04542">
    <property type="entry name" value="Sigma70_r2"/>
    <property type="match status" value="1"/>
</dbReference>
<dbReference type="SUPFAM" id="SSF88659">
    <property type="entry name" value="Sigma3 and sigma4 domains of RNA polymerase sigma factors"/>
    <property type="match status" value="1"/>
</dbReference>
<gene>
    <name evidence="9" type="ORF">GGR34_002135</name>
</gene>
<dbReference type="SUPFAM" id="SSF88946">
    <property type="entry name" value="Sigma2 domain of RNA polymerase sigma factors"/>
    <property type="match status" value="1"/>
</dbReference>
<dbReference type="InterPro" id="IPR013324">
    <property type="entry name" value="RNA_pol_sigma_r3/r4-like"/>
</dbReference>
<protein>
    <submittedName>
        <fullName evidence="9">RNA polymerase sigma-70 factor (ECF subfamily)</fullName>
    </submittedName>
</protein>
<feature type="domain" description="RNA polymerase sigma-70 region 4" evidence="8">
    <location>
        <begin position="136"/>
        <end position="185"/>
    </location>
</feature>
<evidence type="ECO:0000313" key="9">
    <source>
        <dbReference type="EMBL" id="MBB4040482.1"/>
    </source>
</evidence>
<keyword evidence="5" id="KW-0804">Transcription</keyword>
<name>A0A7W6IFG7_9HYPH</name>
<dbReference type="InterPro" id="IPR007627">
    <property type="entry name" value="RNA_pol_sigma70_r2"/>
</dbReference>
<feature type="region of interest" description="Disordered" evidence="6">
    <location>
        <begin position="102"/>
        <end position="121"/>
    </location>
</feature>
<evidence type="ECO:0000256" key="2">
    <source>
        <dbReference type="ARBA" id="ARBA00023015"/>
    </source>
</evidence>
<evidence type="ECO:0000313" key="10">
    <source>
        <dbReference type="Proteomes" id="UP000519439"/>
    </source>
</evidence>
<keyword evidence="3" id="KW-0731">Sigma factor</keyword>
<dbReference type="GO" id="GO:0003677">
    <property type="term" value="F:DNA binding"/>
    <property type="evidence" value="ECO:0007669"/>
    <property type="project" value="UniProtKB-KW"/>
</dbReference>
<evidence type="ECO:0000256" key="3">
    <source>
        <dbReference type="ARBA" id="ARBA00023082"/>
    </source>
</evidence>
<dbReference type="InterPro" id="IPR036388">
    <property type="entry name" value="WH-like_DNA-bd_sf"/>
</dbReference>
<dbReference type="CDD" id="cd06171">
    <property type="entry name" value="Sigma70_r4"/>
    <property type="match status" value="1"/>
</dbReference>
<comment type="similarity">
    <text evidence="1">Belongs to the sigma-70 factor family. ECF subfamily.</text>
</comment>
<keyword evidence="10" id="KW-1185">Reference proteome</keyword>
<dbReference type="Gene3D" id="1.10.10.10">
    <property type="entry name" value="Winged helix-like DNA-binding domain superfamily/Winged helix DNA-binding domain"/>
    <property type="match status" value="1"/>
</dbReference>
<evidence type="ECO:0000259" key="7">
    <source>
        <dbReference type="Pfam" id="PF04542"/>
    </source>
</evidence>
<dbReference type="InterPro" id="IPR013325">
    <property type="entry name" value="RNA_pol_sigma_r2"/>
</dbReference>
<dbReference type="InterPro" id="IPR039425">
    <property type="entry name" value="RNA_pol_sigma-70-like"/>
</dbReference>
<evidence type="ECO:0000256" key="1">
    <source>
        <dbReference type="ARBA" id="ARBA00010641"/>
    </source>
</evidence>
<keyword evidence="2" id="KW-0805">Transcription regulation</keyword>
<dbReference type="AlphaFoldDB" id="A0A7W6IFG7"/>
<comment type="caution">
    <text evidence="9">The sequence shown here is derived from an EMBL/GenBank/DDBJ whole genome shotgun (WGS) entry which is preliminary data.</text>
</comment>
<dbReference type="GO" id="GO:0006352">
    <property type="term" value="P:DNA-templated transcription initiation"/>
    <property type="evidence" value="ECO:0007669"/>
    <property type="project" value="InterPro"/>
</dbReference>
<evidence type="ECO:0000256" key="4">
    <source>
        <dbReference type="ARBA" id="ARBA00023125"/>
    </source>
</evidence>
<dbReference type="GO" id="GO:0016987">
    <property type="term" value="F:sigma factor activity"/>
    <property type="evidence" value="ECO:0007669"/>
    <property type="project" value="UniProtKB-KW"/>
</dbReference>
<dbReference type="Proteomes" id="UP000519439">
    <property type="component" value="Unassembled WGS sequence"/>
</dbReference>
<proteinExistence type="inferred from homology"/>
<dbReference type="PANTHER" id="PTHR43133:SF62">
    <property type="entry name" value="RNA POLYMERASE SIGMA FACTOR SIGZ"/>
    <property type="match status" value="1"/>
</dbReference>
<dbReference type="Gene3D" id="1.10.1740.10">
    <property type="match status" value="1"/>
</dbReference>
<dbReference type="PANTHER" id="PTHR43133">
    <property type="entry name" value="RNA POLYMERASE ECF-TYPE SIGMA FACTO"/>
    <property type="match status" value="1"/>
</dbReference>
<accession>A0A7W6IFG7</accession>
<dbReference type="InterPro" id="IPR014284">
    <property type="entry name" value="RNA_pol_sigma-70_dom"/>
</dbReference>
<dbReference type="EMBL" id="JACIDC010000006">
    <property type="protein sequence ID" value="MBB4040482.1"/>
    <property type="molecule type" value="Genomic_DNA"/>
</dbReference>
<dbReference type="NCBIfam" id="TIGR02937">
    <property type="entry name" value="sigma70-ECF"/>
    <property type="match status" value="1"/>
</dbReference>